<dbReference type="InterPro" id="IPR031331">
    <property type="entry name" value="NEUT/ALK_ceramidase_C"/>
</dbReference>
<keyword evidence="2 5" id="KW-0378">Hydrolase</keyword>
<keyword evidence="4" id="KW-0862">Zinc</keyword>
<dbReference type="GO" id="GO:0005576">
    <property type="term" value="C:extracellular region"/>
    <property type="evidence" value="ECO:0007669"/>
    <property type="project" value="TreeGrafter"/>
</dbReference>
<keyword evidence="5" id="KW-0746">Sphingolipid metabolism</keyword>
<dbReference type="GO" id="GO:0016020">
    <property type="term" value="C:membrane"/>
    <property type="evidence" value="ECO:0007669"/>
    <property type="project" value="GOC"/>
</dbReference>
<dbReference type="Proteomes" id="UP000039046">
    <property type="component" value="Unassembled WGS sequence"/>
</dbReference>
<evidence type="ECO:0000256" key="5">
    <source>
        <dbReference type="RuleBase" id="RU366019"/>
    </source>
</evidence>
<gene>
    <name evidence="9" type="ORF">VHEMI04734</name>
</gene>
<dbReference type="GO" id="GO:0046872">
    <property type="term" value="F:metal ion binding"/>
    <property type="evidence" value="ECO:0007669"/>
    <property type="project" value="UniProtKB-KW"/>
</dbReference>
<reference evidence="9 10" key="1">
    <citation type="journal article" date="2015" name="Genome Announc.">
        <title>Draft Genome Sequence and Gene Annotation of the Entomopathogenic Fungus Verticillium hemipterigenum.</title>
        <authorList>
            <person name="Horn F."/>
            <person name="Habel A."/>
            <person name="Scharf D.H."/>
            <person name="Dworschak J."/>
            <person name="Brakhage A.A."/>
            <person name="Guthke R."/>
            <person name="Hertweck C."/>
            <person name="Linde J."/>
        </authorList>
    </citation>
    <scope>NUCLEOTIDE SEQUENCE [LARGE SCALE GENOMIC DNA]</scope>
</reference>
<organism evidence="9 10">
    <name type="scientific">[Torrubiella] hemipterigena</name>
    <dbReference type="NCBI Taxonomy" id="1531966"/>
    <lineage>
        <taxon>Eukaryota</taxon>
        <taxon>Fungi</taxon>
        <taxon>Dikarya</taxon>
        <taxon>Ascomycota</taxon>
        <taxon>Pezizomycotina</taxon>
        <taxon>Sordariomycetes</taxon>
        <taxon>Hypocreomycetidae</taxon>
        <taxon>Hypocreales</taxon>
        <taxon>Clavicipitaceae</taxon>
        <taxon>Clavicipitaceae incertae sedis</taxon>
        <taxon>'Torrubiella' clade</taxon>
    </lineage>
</organism>
<dbReference type="InterPro" id="IPR006823">
    <property type="entry name" value="Ceramidase_alk"/>
</dbReference>
<feature type="binding site" evidence="4">
    <location>
        <position position="254"/>
    </location>
    <ligand>
        <name>Zn(2+)</name>
        <dbReference type="ChEBI" id="CHEBI:29105"/>
    </ligand>
</feature>
<name>A0A0A1TH02_9HYPO</name>
<dbReference type="GO" id="GO:0017040">
    <property type="term" value="F:N-acylsphingosine amidohydrolase activity"/>
    <property type="evidence" value="ECO:0007669"/>
    <property type="project" value="UniProtKB-UniRule"/>
</dbReference>
<dbReference type="STRING" id="1531966.A0A0A1TH02"/>
<dbReference type="InterPro" id="IPR038445">
    <property type="entry name" value="NCDase_C_sf"/>
</dbReference>
<keyword evidence="4" id="KW-0479">Metal-binding</keyword>
<sequence length="733" mass="79933">MHFVASLVTTVVLLAPSVSAVCLGAPGESQTCRNRLELYGRSTPKGDKYLIGVGKADITGPIVELSLAGYGKFEQSGSGLRQRLYSRAFVVADVNNPKDRVAYLVLDDLAGDTAVRYGLLEAMAAMGGDYALYTGHNVAMTATHTHSGPGGWFNYLIPQAPTFGLDKQSYQAIVDGAALSIKRAHDSLEEGYLDVATAEVTDASINRSPSSYLMNPEEERAKYPSMVDTTMTVLRFQRARDYKTVGILNWFPVHGTSIYNNNTHVAGDNKGVAAWMFERSMDGYDTAAEGFVAGFSQSNEGDTSPNIEGAWCDDGTNVMCDVATSTCSDGTSERCRGRGPAFRENDAGIKSCYEIGKRQYLGAREALDKMETDPTPVKGRVAGFHFFQDLGNFNFTLPDGSPAATCPSAFGYATAAGTTDGEGLGGFVQGVFTNLPSNMWTWFFTTVGRASAEQVACHAPKPILLDAGRLSKPYQWEPNMVDIQVLRIGQIVVAVSPTEITTMAGRRWRDAIGAKAASIIDENAIPLVAGPANTYAHYMTTKEEYGAQRYEGSSTLYGPNQLAAFINLTVDNLHHLATGSDILPLQTTFAQDNRQSSLSLYPGVFYDRHPGSKPYGAALRQPRKTYSRGEKVSASFQAANPRNNLRQEDTYAAVEMLVGGKRWVRVLDDDDWFLIFTWRRTSLVLGYSEADIAWETNRDVEPGTYRFRYYGDSKSLFGGVQPFDGVSEAFSLI</sequence>
<comment type="catalytic activity">
    <reaction evidence="5">
        <text>an N-acylsphing-4-enine + H2O = sphing-4-enine + a fatty acid</text>
        <dbReference type="Rhea" id="RHEA:20856"/>
        <dbReference type="ChEBI" id="CHEBI:15377"/>
        <dbReference type="ChEBI" id="CHEBI:28868"/>
        <dbReference type="ChEBI" id="CHEBI:52639"/>
        <dbReference type="ChEBI" id="CHEBI:57756"/>
        <dbReference type="EC" id="3.5.1.23"/>
    </reaction>
</comment>
<dbReference type="EMBL" id="CDHN01000002">
    <property type="protein sequence ID" value="CEJ88493.1"/>
    <property type="molecule type" value="Genomic_DNA"/>
</dbReference>
<evidence type="ECO:0000259" key="7">
    <source>
        <dbReference type="Pfam" id="PF04734"/>
    </source>
</evidence>
<evidence type="ECO:0000256" key="3">
    <source>
        <dbReference type="PIRSR" id="PIRSR606823-1"/>
    </source>
</evidence>
<evidence type="ECO:0000256" key="6">
    <source>
        <dbReference type="SAM" id="SignalP"/>
    </source>
</evidence>
<feature type="domain" description="Neutral/alkaline non-lysosomal ceramidase C-terminal" evidence="8">
    <location>
        <begin position="573"/>
        <end position="731"/>
    </location>
</feature>
<evidence type="ECO:0000256" key="1">
    <source>
        <dbReference type="ARBA" id="ARBA00009835"/>
    </source>
</evidence>
<dbReference type="InterPro" id="IPR031329">
    <property type="entry name" value="NEUT/ALK_ceramidase_N"/>
</dbReference>
<accession>A0A0A1TH02</accession>
<evidence type="ECO:0000259" key="8">
    <source>
        <dbReference type="Pfam" id="PF17048"/>
    </source>
</evidence>
<feature type="binding site" evidence="4">
    <location>
        <position position="538"/>
    </location>
    <ligand>
        <name>Zn(2+)</name>
        <dbReference type="ChEBI" id="CHEBI:29105"/>
    </ligand>
</feature>
<comment type="cofactor">
    <cofactor evidence="4">
        <name>Zn(2+)</name>
        <dbReference type="ChEBI" id="CHEBI:29105"/>
    </cofactor>
    <text evidence="4">Binds 1 zinc ion per subunit.</text>
</comment>
<evidence type="ECO:0000256" key="4">
    <source>
        <dbReference type="PIRSR" id="PIRSR606823-2"/>
    </source>
</evidence>
<evidence type="ECO:0000313" key="10">
    <source>
        <dbReference type="Proteomes" id="UP000039046"/>
    </source>
</evidence>
<feature type="signal peptide" evidence="6">
    <location>
        <begin position="1"/>
        <end position="20"/>
    </location>
</feature>
<feature type="binding site" evidence="4">
    <location>
        <position position="144"/>
    </location>
    <ligand>
        <name>Zn(2+)</name>
        <dbReference type="ChEBI" id="CHEBI:29105"/>
    </ligand>
</feature>
<feature type="binding site" evidence="4">
    <location>
        <position position="499"/>
    </location>
    <ligand>
        <name>Zn(2+)</name>
        <dbReference type="ChEBI" id="CHEBI:29105"/>
    </ligand>
</feature>
<keyword evidence="6" id="KW-0732">Signal</keyword>
<dbReference type="PANTHER" id="PTHR12670:SF20">
    <property type="entry name" value="NEUTRAL CERAMIDASE"/>
    <property type="match status" value="1"/>
</dbReference>
<feature type="active site" description="Nucleophile" evidence="3">
    <location>
        <position position="304"/>
    </location>
</feature>
<dbReference type="PANTHER" id="PTHR12670">
    <property type="entry name" value="CERAMIDASE"/>
    <property type="match status" value="1"/>
</dbReference>
<dbReference type="OrthoDB" id="191371at2759"/>
<dbReference type="Gene3D" id="2.60.40.2300">
    <property type="entry name" value="Neutral/alkaline non-lysosomal ceramidase, C-terminal domain"/>
    <property type="match status" value="1"/>
</dbReference>
<keyword evidence="5" id="KW-0443">Lipid metabolism</keyword>
<dbReference type="GO" id="GO:0042759">
    <property type="term" value="P:long-chain fatty acid biosynthetic process"/>
    <property type="evidence" value="ECO:0007669"/>
    <property type="project" value="TreeGrafter"/>
</dbReference>
<dbReference type="EC" id="3.5.1.23" evidence="5"/>
<dbReference type="AlphaFoldDB" id="A0A0A1TH02"/>
<dbReference type="GO" id="GO:0046514">
    <property type="term" value="P:ceramide catabolic process"/>
    <property type="evidence" value="ECO:0007669"/>
    <property type="project" value="InterPro"/>
</dbReference>
<dbReference type="HOGENOM" id="CLU_011300_0_1_1"/>
<feature type="domain" description="Neutral/alkaline non-lysosomal ceramidase N-terminal" evidence="7">
    <location>
        <begin position="49"/>
        <end position="567"/>
    </location>
</feature>
<keyword evidence="10" id="KW-1185">Reference proteome</keyword>
<comment type="similarity">
    <text evidence="1 5">Belongs to the neutral ceramidase family.</text>
</comment>
<dbReference type="Pfam" id="PF04734">
    <property type="entry name" value="Ceramidase_alk"/>
    <property type="match status" value="1"/>
</dbReference>
<proteinExistence type="inferred from homology"/>
<dbReference type="Pfam" id="PF17048">
    <property type="entry name" value="Ceramidse_alk_C"/>
    <property type="match status" value="1"/>
</dbReference>
<evidence type="ECO:0000256" key="2">
    <source>
        <dbReference type="ARBA" id="ARBA00022801"/>
    </source>
</evidence>
<evidence type="ECO:0000313" key="9">
    <source>
        <dbReference type="EMBL" id="CEJ88493.1"/>
    </source>
</evidence>
<feature type="chain" id="PRO_5001990008" description="Neutral ceramidase" evidence="6">
    <location>
        <begin position="21"/>
        <end position="733"/>
    </location>
</feature>
<dbReference type="GO" id="GO:0046512">
    <property type="term" value="P:sphingosine biosynthetic process"/>
    <property type="evidence" value="ECO:0007669"/>
    <property type="project" value="TreeGrafter"/>
</dbReference>
<protein>
    <recommendedName>
        <fullName evidence="5">Neutral ceramidase</fullName>
        <ecNumber evidence="5">3.5.1.23</ecNumber>
    </recommendedName>
</protein>